<accession>A0A427U1W9</accession>
<proteinExistence type="predicted"/>
<evidence type="ECO:0000313" key="2">
    <source>
        <dbReference type="EMBL" id="RSD30661.1"/>
    </source>
</evidence>
<keyword evidence="1" id="KW-0812">Transmembrane</keyword>
<keyword evidence="3" id="KW-1185">Reference proteome</keyword>
<name>A0A427U1W9_9VIBR</name>
<feature type="transmembrane region" description="Helical" evidence="1">
    <location>
        <begin position="142"/>
        <end position="164"/>
    </location>
</feature>
<dbReference type="OrthoDB" id="8479187at2"/>
<evidence type="ECO:0000256" key="1">
    <source>
        <dbReference type="SAM" id="Phobius"/>
    </source>
</evidence>
<feature type="transmembrane region" description="Helical" evidence="1">
    <location>
        <begin position="110"/>
        <end position="130"/>
    </location>
</feature>
<dbReference type="Pfam" id="PF11188">
    <property type="entry name" value="DUF2975"/>
    <property type="match status" value="1"/>
</dbReference>
<evidence type="ECO:0000313" key="3">
    <source>
        <dbReference type="Proteomes" id="UP000269041"/>
    </source>
</evidence>
<keyword evidence="1" id="KW-1133">Transmembrane helix</keyword>
<feature type="transmembrane region" description="Helical" evidence="1">
    <location>
        <begin position="12"/>
        <end position="31"/>
    </location>
</feature>
<dbReference type="RefSeq" id="WP_125322107.1">
    <property type="nucleotide sequence ID" value="NZ_AP024890.1"/>
</dbReference>
<organism evidence="2 3">
    <name type="scientific">Vibrio pectenicida</name>
    <dbReference type="NCBI Taxonomy" id="62763"/>
    <lineage>
        <taxon>Bacteria</taxon>
        <taxon>Pseudomonadati</taxon>
        <taxon>Pseudomonadota</taxon>
        <taxon>Gammaproteobacteria</taxon>
        <taxon>Vibrionales</taxon>
        <taxon>Vibrionaceae</taxon>
        <taxon>Vibrio</taxon>
    </lineage>
</organism>
<sequence>MQQIQIYSRRIGIVINFLMVLLPVATIYFWLTVQTSGDILTKSGIFELSYDVSSYTSEPLTLQTRLLSLLISLLPCGIVFYALILLKNLFKSYENGEIFTIQTVKYYRQLGFVFFYWAIGGFVYSGLFSVALSFNNPPGERLLALTFTGLDVMALFCGFIVVVISHVMREAQQLADEQKHTI</sequence>
<feature type="transmembrane region" description="Helical" evidence="1">
    <location>
        <begin position="66"/>
        <end position="90"/>
    </location>
</feature>
<comment type="caution">
    <text evidence="2">The sequence shown here is derived from an EMBL/GenBank/DDBJ whole genome shotgun (WGS) entry which is preliminary data.</text>
</comment>
<reference evidence="2 3" key="1">
    <citation type="submission" date="2018-12" db="EMBL/GenBank/DDBJ databases">
        <title>Genomic taxonomy of the Vibrionaceae family.</title>
        <authorList>
            <person name="Gomez-Gil B."/>
            <person name="Enciso-Ibarra K."/>
        </authorList>
    </citation>
    <scope>NUCLEOTIDE SEQUENCE [LARGE SCALE GENOMIC DNA]</scope>
    <source>
        <strain evidence="2 3">CAIM 594</strain>
    </source>
</reference>
<dbReference type="InterPro" id="IPR021354">
    <property type="entry name" value="DUF2975"/>
</dbReference>
<dbReference type="Proteomes" id="UP000269041">
    <property type="component" value="Unassembled WGS sequence"/>
</dbReference>
<dbReference type="EMBL" id="RSFA01000057">
    <property type="protein sequence ID" value="RSD30661.1"/>
    <property type="molecule type" value="Genomic_DNA"/>
</dbReference>
<gene>
    <name evidence="2" type="ORF">EJA03_12720</name>
</gene>
<protein>
    <submittedName>
        <fullName evidence="2">DUF2975 domain-containing protein</fullName>
    </submittedName>
</protein>
<keyword evidence="1" id="KW-0472">Membrane</keyword>
<dbReference type="AlphaFoldDB" id="A0A427U1W9"/>